<comment type="caution">
    <text evidence="2">The sequence shown here is derived from an EMBL/GenBank/DDBJ whole genome shotgun (WGS) entry which is preliminary data.</text>
</comment>
<organism evidence="2 3">
    <name type="scientific">Micromonospora craniellae</name>
    <dbReference type="NCBI Taxonomy" id="2294034"/>
    <lineage>
        <taxon>Bacteria</taxon>
        <taxon>Bacillati</taxon>
        <taxon>Actinomycetota</taxon>
        <taxon>Actinomycetes</taxon>
        <taxon>Micromonosporales</taxon>
        <taxon>Micromonosporaceae</taxon>
        <taxon>Micromonospora</taxon>
    </lineage>
</organism>
<reference evidence="2 3" key="1">
    <citation type="submission" date="2018-08" db="EMBL/GenBank/DDBJ databases">
        <title>Verrucosispora craniellae sp. nov., isolated from a marine sponge in the South China Sea.</title>
        <authorList>
            <person name="Li L."/>
            <person name="Lin H.W."/>
        </authorList>
    </citation>
    <scope>NUCLEOTIDE SEQUENCE [LARGE SCALE GENOMIC DNA]</scope>
    <source>
        <strain evidence="2 3">LHW63014</strain>
    </source>
</reference>
<accession>A0A372G659</accession>
<gene>
    <name evidence="2" type="ORF">D0Q02_01520</name>
</gene>
<protein>
    <submittedName>
        <fullName evidence="2">Uncharacterized protein</fullName>
    </submittedName>
</protein>
<evidence type="ECO:0000313" key="3">
    <source>
        <dbReference type="Proteomes" id="UP000262621"/>
    </source>
</evidence>
<keyword evidence="3" id="KW-1185">Reference proteome</keyword>
<dbReference type="OrthoDB" id="3342939at2"/>
<evidence type="ECO:0000313" key="2">
    <source>
        <dbReference type="EMBL" id="RFS48190.1"/>
    </source>
</evidence>
<proteinExistence type="predicted"/>
<name>A0A372G659_9ACTN</name>
<evidence type="ECO:0000256" key="1">
    <source>
        <dbReference type="SAM" id="MobiDB-lite"/>
    </source>
</evidence>
<dbReference type="RefSeq" id="WP_117226124.1">
    <property type="nucleotide sequence ID" value="NZ_CP061725.1"/>
</dbReference>
<dbReference type="AlphaFoldDB" id="A0A372G659"/>
<dbReference type="Proteomes" id="UP000262621">
    <property type="component" value="Unassembled WGS sequence"/>
</dbReference>
<dbReference type="EMBL" id="QVFU01000001">
    <property type="protein sequence ID" value="RFS48190.1"/>
    <property type="molecule type" value="Genomic_DNA"/>
</dbReference>
<feature type="region of interest" description="Disordered" evidence="1">
    <location>
        <begin position="289"/>
        <end position="312"/>
    </location>
</feature>
<sequence length="312" mass="33257">MQPTPGTLQGPPPAHPGLTARLVQLSATDQIVADAVASLNAGQPTPLCVGLLDTPVGSDYLPAANMIVLSAKYAGPALGVIADKLILYRLTARLDQLPVNVADPVALQAFNVRQEHLWRLANPAPASVPPGMLRFYQGTNRENFFSGPGCISVVGLDPGKAGGGIGCKRWEKHIVAAEYKDQGWHTVTLSFEVALSYARQHTEWAMGMKEHEPALQDVAECGGLVLRFDVPEASIAGNDRWRQDKSGDSNNFQTLEVIPPGQIQVVEELAVPGPLTKVAPPPMAAQIPAVQRQATAAPQSGAKRRAYPTNFS</sequence>